<dbReference type="InterPro" id="IPR032286">
    <property type="entry name" value="DUF4837"/>
</dbReference>
<evidence type="ECO:0008006" key="2">
    <source>
        <dbReference type="Google" id="ProtNLM"/>
    </source>
</evidence>
<feature type="non-terminal residue" evidence="1">
    <location>
        <position position="1"/>
    </location>
</feature>
<reference evidence="1" key="1">
    <citation type="submission" date="2018-05" db="EMBL/GenBank/DDBJ databases">
        <authorList>
            <person name="Lanie J.A."/>
            <person name="Ng W.-L."/>
            <person name="Kazmierczak K.M."/>
            <person name="Andrzejewski T.M."/>
            <person name="Davidsen T.M."/>
            <person name="Wayne K.J."/>
            <person name="Tettelin H."/>
            <person name="Glass J.I."/>
            <person name="Rusch D."/>
            <person name="Podicherti R."/>
            <person name="Tsui H.-C.T."/>
            <person name="Winkler M.E."/>
        </authorList>
    </citation>
    <scope>NUCLEOTIDE SEQUENCE</scope>
</reference>
<gene>
    <name evidence="1" type="ORF">METZ01_LOCUS209498</name>
</gene>
<protein>
    <recommendedName>
        <fullName evidence="2">DUF4837 domain-containing protein</fullName>
    </recommendedName>
</protein>
<proteinExistence type="predicted"/>
<sequence length="300" mass="35836">CSRYDEDAIRNFLTSIFSDTIYTPEPEPLNKLRFYRPESYNDLRRQAYLVVAAIGQDVTNPGVRLMKKLLSEHDFQSTQSNDPVLLSKDLYAKNQLFLVINARDQSQLSATVESKKELIRDQYEEQFINRQSKYLFDSHRREDVEEQFTNQYGWTIKVPWGWEVIRNSPDSNFVWLGRELPFQWISIHWQIGNIITDELTIGDYVWNFPKTYYGNIRFHDHKFSMEKMYFNSYRAWMCEGIWEFSDDNTAQGGPFRYYLFYDTNTNRTFQINTILYHPGKDKSIVLRQMDLIARSFRISS</sequence>
<evidence type="ECO:0000313" key="1">
    <source>
        <dbReference type="EMBL" id="SVB56644.1"/>
    </source>
</evidence>
<dbReference type="EMBL" id="UINC01047403">
    <property type="protein sequence ID" value="SVB56644.1"/>
    <property type="molecule type" value="Genomic_DNA"/>
</dbReference>
<accession>A0A382F2Q1</accession>
<dbReference type="AlphaFoldDB" id="A0A382F2Q1"/>
<dbReference type="Pfam" id="PF16125">
    <property type="entry name" value="DUF4837"/>
    <property type="match status" value="2"/>
</dbReference>
<name>A0A382F2Q1_9ZZZZ</name>
<organism evidence="1">
    <name type="scientific">marine metagenome</name>
    <dbReference type="NCBI Taxonomy" id="408172"/>
    <lineage>
        <taxon>unclassified sequences</taxon>
        <taxon>metagenomes</taxon>
        <taxon>ecological metagenomes</taxon>
    </lineage>
</organism>